<sequence length="72" mass="7914">MWYTDSRAGGLWEQICRAVRVLTETPCAQYLKGRENHGTSDQNECSGSVQSFMTGESGTERIKGIVSGRNTA</sequence>
<name>A0A374P5T9_9FIRM</name>
<accession>A0A374P5T9</accession>
<dbReference type="EMBL" id="QTJW01000005">
    <property type="protein sequence ID" value="RGD71028.1"/>
    <property type="molecule type" value="Genomic_DNA"/>
</dbReference>
<proteinExistence type="predicted"/>
<dbReference type="EMBL" id="QSON01000007">
    <property type="protein sequence ID" value="RGJ02648.1"/>
    <property type="molecule type" value="Genomic_DNA"/>
</dbReference>
<gene>
    <name evidence="2" type="ORF">DWX31_08950</name>
    <name evidence="3" type="ORF">DXD79_15950</name>
</gene>
<protein>
    <submittedName>
        <fullName evidence="3">Uncharacterized protein</fullName>
    </submittedName>
</protein>
<evidence type="ECO:0000313" key="4">
    <source>
        <dbReference type="Proteomes" id="UP000261023"/>
    </source>
</evidence>
<evidence type="ECO:0000313" key="3">
    <source>
        <dbReference type="EMBL" id="RGJ02648.1"/>
    </source>
</evidence>
<dbReference type="AlphaFoldDB" id="A0A374P5T9"/>
<organism evidence="3 5">
    <name type="scientific">Hungatella hathewayi</name>
    <dbReference type="NCBI Taxonomy" id="154046"/>
    <lineage>
        <taxon>Bacteria</taxon>
        <taxon>Bacillati</taxon>
        <taxon>Bacillota</taxon>
        <taxon>Clostridia</taxon>
        <taxon>Lachnospirales</taxon>
        <taxon>Lachnospiraceae</taxon>
        <taxon>Hungatella</taxon>
    </lineage>
</organism>
<dbReference type="Proteomes" id="UP000261023">
    <property type="component" value="Unassembled WGS sequence"/>
</dbReference>
<evidence type="ECO:0000313" key="2">
    <source>
        <dbReference type="EMBL" id="RGD71028.1"/>
    </source>
</evidence>
<evidence type="ECO:0000256" key="1">
    <source>
        <dbReference type="SAM" id="MobiDB-lite"/>
    </source>
</evidence>
<feature type="region of interest" description="Disordered" evidence="1">
    <location>
        <begin position="33"/>
        <end position="72"/>
    </location>
</feature>
<evidence type="ECO:0000313" key="5">
    <source>
        <dbReference type="Proteomes" id="UP000263014"/>
    </source>
</evidence>
<reference evidence="4 5" key="1">
    <citation type="submission" date="2018-08" db="EMBL/GenBank/DDBJ databases">
        <title>A genome reference for cultivated species of the human gut microbiota.</title>
        <authorList>
            <person name="Zou Y."/>
            <person name="Xue W."/>
            <person name="Luo G."/>
        </authorList>
    </citation>
    <scope>NUCLEOTIDE SEQUENCE [LARGE SCALE GENOMIC DNA]</scope>
    <source>
        <strain evidence="2 4">AF19-13AC</strain>
        <strain evidence="3 5">TM09-12</strain>
    </source>
</reference>
<feature type="compositionally biased region" description="Polar residues" evidence="1">
    <location>
        <begin position="39"/>
        <end position="57"/>
    </location>
</feature>
<dbReference type="Proteomes" id="UP000263014">
    <property type="component" value="Unassembled WGS sequence"/>
</dbReference>
<comment type="caution">
    <text evidence="3">The sequence shown here is derived from an EMBL/GenBank/DDBJ whole genome shotgun (WGS) entry which is preliminary data.</text>
</comment>